<dbReference type="Gene3D" id="1.10.287.110">
    <property type="entry name" value="DnaJ domain"/>
    <property type="match status" value="1"/>
</dbReference>
<dbReference type="EMBL" id="PDKZ01000002">
    <property type="protein sequence ID" value="PHH40743.1"/>
    <property type="molecule type" value="Genomic_DNA"/>
</dbReference>
<keyword evidence="1" id="KW-0143">Chaperone</keyword>
<name>A0A2C5W806_PSEPU</name>
<feature type="transmembrane region" description="Helical" evidence="2">
    <location>
        <begin position="405"/>
        <end position="422"/>
    </location>
</feature>
<keyword evidence="2" id="KW-0812">Transmembrane</keyword>
<dbReference type="CDD" id="cd06257">
    <property type="entry name" value="DnaJ"/>
    <property type="match status" value="1"/>
</dbReference>
<protein>
    <submittedName>
        <fullName evidence="4">Molecular chaperone DnaJ</fullName>
    </submittedName>
</protein>
<dbReference type="InterPro" id="IPR001623">
    <property type="entry name" value="DnaJ_domain"/>
</dbReference>
<dbReference type="PROSITE" id="PS50076">
    <property type="entry name" value="DNAJ_2"/>
    <property type="match status" value="1"/>
</dbReference>
<feature type="transmembrane region" description="Helical" evidence="2">
    <location>
        <begin position="541"/>
        <end position="565"/>
    </location>
</feature>
<dbReference type="AlphaFoldDB" id="A0A2C5W806"/>
<feature type="transmembrane region" description="Helical" evidence="2">
    <location>
        <begin position="429"/>
        <end position="447"/>
    </location>
</feature>
<dbReference type="RefSeq" id="WP_098965604.1">
    <property type="nucleotide sequence ID" value="NZ_PDKZ01000002.1"/>
</dbReference>
<evidence type="ECO:0000256" key="1">
    <source>
        <dbReference type="ARBA" id="ARBA00023186"/>
    </source>
</evidence>
<feature type="domain" description="J" evidence="3">
    <location>
        <begin position="2"/>
        <end position="53"/>
    </location>
</feature>
<dbReference type="Proteomes" id="UP000222460">
    <property type="component" value="Unassembled WGS sequence"/>
</dbReference>
<dbReference type="InterPro" id="IPR036869">
    <property type="entry name" value="J_dom_sf"/>
</dbReference>
<evidence type="ECO:0000256" key="2">
    <source>
        <dbReference type="SAM" id="Phobius"/>
    </source>
</evidence>
<comment type="caution">
    <text evidence="4">The sequence shown here is derived from an EMBL/GenBank/DDBJ whole genome shotgun (WGS) entry which is preliminary data.</text>
</comment>
<keyword evidence="2" id="KW-0472">Membrane</keyword>
<accession>A0A2C5W806</accession>
<evidence type="ECO:0000313" key="4">
    <source>
        <dbReference type="EMBL" id="PHH40743.1"/>
    </source>
</evidence>
<proteinExistence type="predicted"/>
<reference evidence="5" key="1">
    <citation type="submission" date="2017-10" db="EMBL/GenBank/DDBJ databases">
        <title>FDA dAtabase for Regulatory Grade micrObial Sequences (FDA-ARGOS): Supporting development and validation of Infectious Disease Dx tests.</title>
        <authorList>
            <person name="Goldberg B."/>
            <person name="Campos J."/>
            <person name="Tallon L."/>
            <person name="Sadzewicz L."/>
            <person name="Ott S."/>
            <person name="Zhao X."/>
            <person name="Nagaraj S."/>
            <person name="Vavikolanu K."/>
            <person name="Aluvathingal J."/>
            <person name="Nadendla S."/>
            <person name="Geyer C."/>
            <person name="Sichtig H."/>
        </authorList>
    </citation>
    <scope>NUCLEOTIDE SEQUENCE [LARGE SCALE GENOMIC DNA]</scope>
    <source>
        <strain evidence="5">FDAARGOS_376</strain>
    </source>
</reference>
<gene>
    <name evidence="4" type="ORF">CRX57_11350</name>
</gene>
<organism evidence="4 5">
    <name type="scientific">Pseudomonas putida</name>
    <name type="common">Arthrobacter siderocapsulatus</name>
    <dbReference type="NCBI Taxonomy" id="303"/>
    <lineage>
        <taxon>Bacteria</taxon>
        <taxon>Pseudomonadati</taxon>
        <taxon>Pseudomonadota</taxon>
        <taxon>Gammaproteobacteria</taxon>
        <taxon>Pseudomonadales</taxon>
        <taxon>Pseudomonadaceae</taxon>
        <taxon>Pseudomonas</taxon>
    </lineage>
</organism>
<evidence type="ECO:0000259" key="3">
    <source>
        <dbReference type="PROSITE" id="PS50076"/>
    </source>
</evidence>
<evidence type="ECO:0000313" key="5">
    <source>
        <dbReference type="Proteomes" id="UP000222460"/>
    </source>
</evidence>
<dbReference type="SUPFAM" id="SSF46565">
    <property type="entry name" value="Chaperone J-domain"/>
    <property type="match status" value="1"/>
</dbReference>
<feature type="transmembrane region" description="Helical" evidence="2">
    <location>
        <begin position="494"/>
        <end position="521"/>
    </location>
</feature>
<sequence>MDCWSFLHLPDDADVRDIKRSYARLLKTFRPDEDPEGFQRLREAYERALAIAQWRLENAEQEDEQDADVAVATASSAFAALALDNALANSSSQAQNQAWDFASLEVSPVSPAAPEPFVPPSKDDALRVEPLAADAGADAQSLEAQAAWRLLEDLSPDNLGERWEQAQQQGCAKAFERLLLQLCFEHPQLRGPVLHWAVEQLGWLGPWQKVLMNDRQRDMLAESLMSDYRNALQALLESQSEREFLNLLKHYSGQPWLQVFDRREQWQQNLLHLLNDHEWSVPLFDRIGQLFGWDHTKGLHPQPDWLWERLIERCDQESFYDNLRAKAESDRTWAADVQAAHLLINPLKPMQQKKIIDGFGQNEWQACHDLSEKLKWRFPELLARLPYADVFYWRRFLPRPIADETWVRVWTAIALALFLFYLASPQKDAATLAFIPLGLACVPVWFFRFALSWWVVLTSHVIVADLWLTEGLIPRRSNPDTRWLVIRHGLPQVVMVLLFSLLLGPLGAFTYIGVILIGLVHKRRIGSLDPQLSNNHPWLTALHWAHFSPLQLLFLVVMTAITAASRLGYSLHSLMPG</sequence>
<keyword evidence="2" id="KW-1133">Transmembrane helix</keyword>